<proteinExistence type="predicted"/>
<dbReference type="GeneID" id="82151771"/>
<reference evidence="1 2" key="1">
    <citation type="submission" date="2013-04" db="EMBL/GenBank/DDBJ databases">
        <title>The Genome Sequence of Bacteroides massiliensis dnLKV3.</title>
        <authorList>
            <consortium name="The Broad Institute Genomics Platform"/>
            <consortium name="The Broad Institute Genome Sequencing Center for Infectious Disease"/>
            <person name="Earl A."/>
            <person name="Xavier R."/>
            <person name="Kuhn K."/>
            <person name="Stappenbeck T."/>
            <person name="Walker B."/>
            <person name="Young S."/>
            <person name="Zeng Q."/>
            <person name="Gargeya S."/>
            <person name="Fitzgerald M."/>
            <person name="Haas B."/>
            <person name="Abouelleil A."/>
            <person name="Allen A.W."/>
            <person name="Alvarado L."/>
            <person name="Arachchi H.M."/>
            <person name="Berlin A.M."/>
            <person name="Chapman S.B."/>
            <person name="Gainer-Dewar J."/>
            <person name="Goldberg J."/>
            <person name="Griggs A."/>
            <person name="Gujja S."/>
            <person name="Hansen M."/>
            <person name="Howarth C."/>
            <person name="Imamovic A."/>
            <person name="Ireland A."/>
            <person name="Larimer J."/>
            <person name="McCowan C."/>
            <person name="Murphy C."/>
            <person name="Pearson M."/>
            <person name="Poon T.W."/>
            <person name="Priest M."/>
            <person name="Roberts A."/>
            <person name="Saif S."/>
            <person name="Shea T."/>
            <person name="Sisk P."/>
            <person name="Sykes S."/>
            <person name="Wortman J."/>
            <person name="Nusbaum C."/>
            <person name="Birren B."/>
        </authorList>
    </citation>
    <scope>NUCLEOTIDE SEQUENCE [LARGE SCALE GENOMIC DNA]</scope>
    <source>
        <strain evidence="2">dnLKV3</strain>
    </source>
</reference>
<dbReference type="OrthoDB" id="926116at2"/>
<gene>
    <name evidence="1" type="ORF">C802_00470</name>
</gene>
<dbReference type="EMBL" id="ASSP01000005">
    <property type="protein sequence ID" value="EOS15137.1"/>
    <property type="molecule type" value="Genomic_DNA"/>
</dbReference>
<dbReference type="STRING" id="1235788.C802_00470"/>
<dbReference type="PATRIC" id="fig|1235788.3.peg.466"/>
<evidence type="ECO:0000313" key="2">
    <source>
        <dbReference type="Proteomes" id="UP000014200"/>
    </source>
</evidence>
<evidence type="ECO:0000313" key="1">
    <source>
        <dbReference type="EMBL" id="EOS15137.1"/>
    </source>
</evidence>
<dbReference type="AlphaFoldDB" id="R9ICJ3"/>
<keyword evidence="2" id="KW-1185">Reference proteome</keyword>
<protein>
    <submittedName>
        <fullName evidence="1">Uncharacterized protein</fullName>
    </submittedName>
</protein>
<comment type="caution">
    <text evidence="1">The sequence shown here is derived from an EMBL/GenBank/DDBJ whole genome shotgun (WGS) entry which is preliminary data.</text>
</comment>
<name>R9ICJ3_9BACT</name>
<organism evidence="1 2">
    <name type="scientific">Phocaeicola sartorii</name>
    <dbReference type="NCBI Taxonomy" id="671267"/>
    <lineage>
        <taxon>Bacteria</taxon>
        <taxon>Pseudomonadati</taxon>
        <taxon>Bacteroidota</taxon>
        <taxon>Bacteroidia</taxon>
        <taxon>Bacteroidales</taxon>
        <taxon>Bacteroidaceae</taxon>
        <taxon>Phocaeicola</taxon>
    </lineage>
</organism>
<dbReference type="HOGENOM" id="CLU_1381704_0_0_10"/>
<dbReference type="Proteomes" id="UP000014200">
    <property type="component" value="Unassembled WGS sequence"/>
</dbReference>
<sequence>MKKLILIVFTLLYTSLIFAQKGNSQFAILGGYENFPNLIKESGYNIGTEFKYYTHKRIFIIANFHAGINNGKKLLRYMKNDRLYNHNLKNTAKDYMIGFGLGGDLIQKEKHKAYIQSTIGLGNSEEKKTHLANIDSDTTEMTKKTSTSYAISATIGYDYQLNEWLTVGMHYTGYQIGYQYKNSCNVKISILFNSLIL</sequence>
<accession>R9ICJ3</accession>
<dbReference type="RefSeq" id="WP_016274953.1">
    <property type="nucleotide sequence ID" value="NZ_CANPVL010000029.1"/>
</dbReference>